<keyword evidence="5 11" id="KW-1133">Transmembrane helix</keyword>
<evidence type="ECO:0000256" key="1">
    <source>
        <dbReference type="ARBA" id="ARBA00004167"/>
    </source>
</evidence>
<evidence type="ECO:0000256" key="11">
    <source>
        <dbReference type="SAM" id="Phobius"/>
    </source>
</evidence>
<evidence type="ECO:0000256" key="3">
    <source>
        <dbReference type="ARBA" id="ARBA00022729"/>
    </source>
</evidence>
<keyword evidence="14" id="KW-1185">Reference proteome</keyword>
<feature type="disulfide bond" evidence="9">
    <location>
        <begin position="235"/>
        <end position="245"/>
    </location>
</feature>
<keyword evidence="3" id="KW-0732">Signal</keyword>
<dbReference type="Gene3D" id="3.10.250.10">
    <property type="entry name" value="SRCR-like domain"/>
    <property type="match status" value="5"/>
</dbReference>
<dbReference type="FunFam" id="3.10.250.10:FF:000016">
    <property type="entry name" value="Scavenger receptor cysteine-rich protein type 12"/>
    <property type="match status" value="3"/>
</dbReference>
<feature type="transmembrane region" description="Helical" evidence="11">
    <location>
        <begin position="604"/>
        <end position="630"/>
    </location>
</feature>
<keyword evidence="13" id="KW-0675">Receptor</keyword>
<dbReference type="InterPro" id="IPR036772">
    <property type="entry name" value="SRCR-like_dom_sf"/>
</dbReference>
<feature type="domain" description="SRCR" evidence="12">
    <location>
        <begin position="159"/>
        <end position="266"/>
    </location>
</feature>
<evidence type="ECO:0000256" key="4">
    <source>
        <dbReference type="ARBA" id="ARBA00022737"/>
    </source>
</evidence>
<dbReference type="Proteomes" id="UP001174909">
    <property type="component" value="Unassembled WGS sequence"/>
</dbReference>
<evidence type="ECO:0000256" key="2">
    <source>
        <dbReference type="ARBA" id="ARBA00022692"/>
    </source>
</evidence>
<feature type="domain" description="SRCR" evidence="12">
    <location>
        <begin position="275"/>
        <end position="371"/>
    </location>
</feature>
<sequence length="709" mass="78228">MNNVNCSGTEYRVTDCRSDDYVRNHYDDWSITCKNDEPEDGEVKLFYDKLNADFHRGVLQVWINGRWGTVSNNSWTTENSKAVCNQLGRKGVSTNSHNNRHYEHSQFRNVHGNISTVMSNVHCAGSEARLMDCHHVPGGNGPPAALECSSSPMCRHGETRLTGGRTEYEGRVEMCNSRSQWGTVCNQQWTDAHSKVVCSSLGHSDEEGSYQTSHTYDNTDVQPRTTPTAVDYIKCLGSEHSLGDCVHFSHSFSNCSHEHSVGVRCQPTNCDDGDIKLHMGSHEREGYVLACMNKRWGPVCSSNNQEAHMNTICTQLGHSKGSYRYDYGQNVKMPAHNLTLQCSGHESRISDCRNDHKYQPTCQQNLNVACMPANCTDGQVRLVDGATDVEGRVEICFSRRWGTISGDGWTQTESTVVCNDLGYEATGRDIDVRSATNSMPVYLQGVRCGGRELSILECGFRKHLAKNIHGRDVAVQCKKSECDDGDLRLVGGDSENDGLLQVCFSGRWGTVNGDGWTAMDSQVTCKQLGFNIAGKHSTAAAINSLSTPIYMDNVGCYGTETRLTDCAYHRDTSEDRHSGDVWIDCRGSSGEHHESSTESKSTHAITTAIAVVALIGFVLLLIAVTVYILCTKNRFIQKKIRACNHKTPQDKEEIVGDEPQEYEDPKSIKLASGGGDSRYSPNPSTIYESMTTLDSSVKNDGSSCGPQES</sequence>
<protein>
    <submittedName>
        <fullName evidence="13">Scavenger receptor cysteine-rich domain superfamily protein</fullName>
    </submittedName>
</protein>
<dbReference type="AlphaFoldDB" id="A0AA35R5M6"/>
<feature type="disulfide bond" evidence="9">
    <location>
        <begin position="448"/>
        <end position="458"/>
    </location>
</feature>
<dbReference type="SUPFAM" id="SSF56487">
    <property type="entry name" value="SRCR-like"/>
    <property type="match status" value="5"/>
</dbReference>
<evidence type="ECO:0000259" key="12">
    <source>
        <dbReference type="PROSITE" id="PS50287"/>
    </source>
</evidence>
<dbReference type="GO" id="GO:0016020">
    <property type="term" value="C:membrane"/>
    <property type="evidence" value="ECO:0007669"/>
    <property type="project" value="UniProtKB-SubCell"/>
</dbReference>
<feature type="disulfide bond" evidence="9">
    <location>
        <begin position="342"/>
        <end position="352"/>
    </location>
</feature>
<keyword evidence="7 9" id="KW-1015">Disulfide bond</keyword>
<proteinExistence type="predicted"/>
<accession>A0AA35R5M6</accession>
<evidence type="ECO:0000313" key="13">
    <source>
        <dbReference type="EMBL" id="CAI8005235.1"/>
    </source>
</evidence>
<feature type="region of interest" description="Disordered" evidence="10">
    <location>
        <begin position="647"/>
        <end position="686"/>
    </location>
</feature>
<evidence type="ECO:0000313" key="14">
    <source>
        <dbReference type="Proteomes" id="UP001174909"/>
    </source>
</evidence>
<evidence type="ECO:0000256" key="8">
    <source>
        <dbReference type="ARBA" id="ARBA00023180"/>
    </source>
</evidence>
<evidence type="ECO:0000256" key="6">
    <source>
        <dbReference type="ARBA" id="ARBA00023136"/>
    </source>
</evidence>
<dbReference type="Pfam" id="PF00530">
    <property type="entry name" value="SRCR"/>
    <property type="match status" value="5"/>
</dbReference>
<feature type="disulfide bond" evidence="9">
    <location>
        <begin position="123"/>
        <end position="133"/>
    </location>
</feature>
<reference evidence="13" key="1">
    <citation type="submission" date="2023-03" db="EMBL/GenBank/DDBJ databases">
        <authorList>
            <person name="Steffen K."/>
            <person name="Cardenas P."/>
        </authorList>
    </citation>
    <scope>NUCLEOTIDE SEQUENCE</scope>
</reference>
<keyword evidence="2 11" id="KW-0812">Transmembrane</keyword>
<gene>
    <name evidence="13" type="ORF">GBAR_LOCUS4107</name>
</gene>
<dbReference type="PROSITE" id="PS50287">
    <property type="entry name" value="SRCR_2"/>
    <property type="match status" value="5"/>
</dbReference>
<evidence type="ECO:0000256" key="9">
    <source>
        <dbReference type="PROSITE-ProRule" id="PRU00196"/>
    </source>
</evidence>
<dbReference type="SMART" id="SM00202">
    <property type="entry name" value="SR"/>
    <property type="match status" value="5"/>
</dbReference>
<comment type="caution">
    <text evidence="13">The sequence shown here is derived from an EMBL/GenBank/DDBJ whole genome shotgun (WGS) entry which is preliminary data.</text>
</comment>
<feature type="domain" description="SRCR" evidence="12">
    <location>
        <begin position="43"/>
        <end position="155"/>
    </location>
</feature>
<evidence type="ECO:0000256" key="5">
    <source>
        <dbReference type="ARBA" id="ARBA00022989"/>
    </source>
</evidence>
<feature type="domain" description="SRCR" evidence="12">
    <location>
        <begin position="487"/>
        <end position="586"/>
    </location>
</feature>
<name>A0AA35R5M6_GEOBA</name>
<dbReference type="InterPro" id="IPR001190">
    <property type="entry name" value="SRCR"/>
</dbReference>
<dbReference type="PRINTS" id="PR00258">
    <property type="entry name" value="SPERACTRCPTR"/>
</dbReference>
<dbReference type="EMBL" id="CASHTH010000590">
    <property type="protein sequence ID" value="CAI8005235.1"/>
    <property type="molecule type" value="Genomic_DNA"/>
</dbReference>
<comment type="subcellular location">
    <subcellularLocation>
        <location evidence="1">Membrane</location>
        <topology evidence="1">Single-pass membrane protein</topology>
    </subcellularLocation>
</comment>
<evidence type="ECO:0000256" key="7">
    <source>
        <dbReference type="ARBA" id="ARBA00023157"/>
    </source>
</evidence>
<dbReference type="PANTHER" id="PTHR19331">
    <property type="entry name" value="SCAVENGER RECEPTOR DOMAIN-CONTAINING"/>
    <property type="match status" value="1"/>
</dbReference>
<dbReference type="PANTHER" id="PTHR19331:SF465">
    <property type="entry name" value="EGG PEPTIDE SPERACT RECEPTOR"/>
    <property type="match status" value="1"/>
</dbReference>
<keyword evidence="6 11" id="KW-0472">Membrane</keyword>
<keyword evidence="8" id="KW-0325">Glycoprotein</keyword>
<comment type="caution">
    <text evidence="9">Lacks conserved residue(s) required for the propagation of feature annotation.</text>
</comment>
<organism evidence="13 14">
    <name type="scientific">Geodia barretti</name>
    <name type="common">Barrett's horny sponge</name>
    <dbReference type="NCBI Taxonomy" id="519541"/>
    <lineage>
        <taxon>Eukaryota</taxon>
        <taxon>Metazoa</taxon>
        <taxon>Porifera</taxon>
        <taxon>Demospongiae</taxon>
        <taxon>Heteroscleromorpha</taxon>
        <taxon>Tetractinellida</taxon>
        <taxon>Astrophorina</taxon>
        <taxon>Geodiidae</taxon>
        <taxon>Geodia</taxon>
    </lineage>
</organism>
<feature type="disulfide bond" evidence="9">
    <location>
        <begin position="556"/>
        <end position="566"/>
    </location>
</feature>
<keyword evidence="4" id="KW-0677">Repeat</keyword>
<feature type="domain" description="SRCR" evidence="12">
    <location>
        <begin position="380"/>
        <end position="478"/>
    </location>
</feature>
<evidence type="ECO:0000256" key="10">
    <source>
        <dbReference type="SAM" id="MobiDB-lite"/>
    </source>
</evidence>